<feature type="domain" description="N-acetyltransferase" evidence="3">
    <location>
        <begin position="4"/>
        <end position="198"/>
    </location>
</feature>
<dbReference type="InterPro" id="IPR000182">
    <property type="entry name" value="GNAT_dom"/>
</dbReference>
<dbReference type="InterPro" id="IPR016181">
    <property type="entry name" value="Acyl_CoA_acyltransferase"/>
</dbReference>
<dbReference type="InterPro" id="IPR050832">
    <property type="entry name" value="Bact_Acetyltransf"/>
</dbReference>
<dbReference type="PROSITE" id="PS51186">
    <property type="entry name" value="GNAT"/>
    <property type="match status" value="1"/>
</dbReference>
<keyword evidence="1 4" id="KW-0808">Transferase</keyword>
<keyword evidence="5" id="KW-1185">Reference proteome</keyword>
<organism evidence="4 5">
    <name type="scientific">Agromyces terreus</name>
    <dbReference type="NCBI Taxonomy" id="424795"/>
    <lineage>
        <taxon>Bacteria</taxon>
        <taxon>Bacillati</taxon>
        <taxon>Actinomycetota</taxon>
        <taxon>Actinomycetes</taxon>
        <taxon>Micrococcales</taxon>
        <taxon>Microbacteriaceae</taxon>
        <taxon>Agromyces</taxon>
    </lineage>
</organism>
<dbReference type="PANTHER" id="PTHR43877:SF1">
    <property type="entry name" value="ACETYLTRANSFERASE"/>
    <property type="match status" value="1"/>
</dbReference>
<accession>A0A9X2H4D7</accession>
<keyword evidence="4" id="KW-0489">Methyltransferase</keyword>
<evidence type="ECO:0000259" key="3">
    <source>
        <dbReference type="PROSITE" id="PS51186"/>
    </source>
</evidence>
<reference evidence="4" key="1">
    <citation type="submission" date="2022-06" db="EMBL/GenBank/DDBJ databases">
        <title>Sequencing the genomes of 1000 actinobacteria strains.</title>
        <authorList>
            <person name="Klenk H.-P."/>
        </authorList>
    </citation>
    <scope>NUCLEOTIDE SEQUENCE</scope>
    <source>
        <strain evidence="4">DSM 22016</strain>
    </source>
</reference>
<dbReference type="Gene3D" id="3.40.630.30">
    <property type="match status" value="1"/>
</dbReference>
<protein>
    <submittedName>
        <fullName evidence="4">tRNA (Guanine37-N1)-methyltransferase</fullName>
        <ecNumber evidence="4">2.1.1.228</ecNumber>
    </submittedName>
</protein>
<evidence type="ECO:0000256" key="2">
    <source>
        <dbReference type="ARBA" id="ARBA00023315"/>
    </source>
</evidence>
<dbReference type="Pfam" id="PF00583">
    <property type="entry name" value="Acetyltransf_1"/>
    <property type="match status" value="1"/>
</dbReference>
<dbReference type="EC" id="2.1.1.228" evidence="4"/>
<dbReference type="EMBL" id="JAMZDY010000001">
    <property type="protein sequence ID" value="MCP2369844.1"/>
    <property type="molecule type" value="Genomic_DNA"/>
</dbReference>
<name>A0A9X2H4D7_9MICO</name>
<dbReference type="Proteomes" id="UP001139722">
    <property type="component" value="Unassembled WGS sequence"/>
</dbReference>
<sequence>MTRHSIRPAGPADAAALADLAADTFPLACPPSTTPEAIAEFIATNFTVARFEGYLADDERMLVVAERGADDVDGGGDDGDGEGDGHGTGALVGYAMLIAGDPADADVAAAVTVRPTIELSKFYTRKTAHGSGAVAGPLMEAAIEAARARGAASVWLGVNEENARAIRFYEKHGFAKAGRKRFKLGDRYEDDWVLVRADFTAA</sequence>
<comment type="caution">
    <text evidence="4">The sequence shown here is derived from an EMBL/GenBank/DDBJ whole genome shotgun (WGS) entry which is preliminary data.</text>
</comment>
<dbReference type="GO" id="GO:0032259">
    <property type="term" value="P:methylation"/>
    <property type="evidence" value="ECO:0007669"/>
    <property type="project" value="UniProtKB-KW"/>
</dbReference>
<dbReference type="SUPFAM" id="SSF55729">
    <property type="entry name" value="Acyl-CoA N-acyltransferases (Nat)"/>
    <property type="match status" value="1"/>
</dbReference>
<gene>
    <name evidence="4" type="ORF">BJ978_000520</name>
</gene>
<evidence type="ECO:0000313" key="5">
    <source>
        <dbReference type="Proteomes" id="UP001139722"/>
    </source>
</evidence>
<dbReference type="GO" id="GO:0052906">
    <property type="term" value="F:tRNA (guanine(37)-N1)-methyltransferase activity"/>
    <property type="evidence" value="ECO:0007669"/>
    <property type="project" value="UniProtKB-EC"/>
</dbReference>
<dbReference type="PANTHER" id="PTHR43877">
    <property type="entry name" value="AMINOALKYLPHOSPHONATE N-ACETYLTRANSFERASE-RELATED-RELATED"/>
    <property type="match status" value="1"/>
</dbReference>
<dbReference type="RefSeq" id="WP_308206740.1">
    <property type="nucleotide sequence ID" value="NZ_BAAANU010000045.1"/>
</dbReference>
<proteinExistence type="predicted"/>
<evidence type="ECO:0000256" key="1">
    <source>
        <dbReference type="ARBA" id="ARBA00022679"/>
    </source>
</evidence>
<dbReference type="GO" id="GO:0016747">
    <property type="term" value="F:acyltransferase activity, transferring groups other than amino-acyl groups"/>
    <property type="evidence" value="ECO:0007669"/>
    <property type="project" value="InterPro"/>
</dbReference>
<dbReference type="AlphaFoldDB" id="A0A9X2H4D7"/>
<keyword evidence="2" id="KW-0012">Acyltransferase</keyword>
<evidence type="ECO:0000313" key="4">
    <source>
        <dbReference type="EMBL" id="MCP2369844.1"/>
    </source>
</evidence>